<dbReference type="InterPro" id="IPR011010">
    <property type="entry name" value="DNA_brk_join_enz"/>
</dbReference>
<evidence type="ECO:0000259" key="2">
    <source>
        <dbReference type="Pfam" id="PF00589"/>
    </source>
</evidence>
<organism evidence="3 4">
    <name type="scientific">Thiothrix winogradskyi</name>
    <dbReference type="NCBI Taxonomy" id="96472"/>
    <lineage>
        <taxon>Bacteria</taxon>
        <taxon>Pseudomonadati</taxon>
        <taxon>Pseudomonadota</taxon>
        <taxon>Gammaproteobacteria</taxon>
        <taxon>Thiotrichales</taxon>
        <taxon>Thiotrichaceae</taxon>
        <taxon>Thiothrix</taxon>
    </lineage>
</organism>
<evidence type="ECO:0000313" key="3">
    <source>
        <dbReference type="EMBL" id="UJS26243.1"/>
    </source>
</evidence>
<reference evidence="3" key="1">
    <citation type="journal article" date="2022" name="Microorganisms">
        <title>Two New Species of Filamentous Sulfur Bacteria of the Genus Thiothrix, Thiothrix winogradskyi sp. nov. and 'Candidatus Thiothrix sulfatifontis' sp. nov.</title>
        <authorList>
            <person name="Ravin N.V."/>
            <person name="Rossetti S."/>
            <person name="Beletsky A.V."/>
            <person name="Kadnikov V.V."/>
            <person name="Rudenko T.S."/>
            <person name="Smolyakov D.D."/>
            <person name="Moskvitina M.I."/>
            <person name="Gureeva M.V."/>
            <person name="Mardanov A.V."/>
            <person name="Grabovich M.Y."/>
        </authorList>
    </citation>
    <scope>NUCLEOTIDE SEQUENCE</scope>
    <source>
        <strain evidence="3">CT3</strain>
    </source>
</reference>
<keyword evidence="1" id="KW-0233">DNA recombination</keyword>
<gene>
    <name evidence="3" type="ORF">L2Y54_09450</name>
</gene>
<dbReference type="Proteomes" id="UP001054801">
    <property type="component" value="Chromosome"/>
</dbReference>
<dbReference type="Pfam" id="PF00589">
    <property type="entry name" value="Phage_integrase"/>
    <property type="match status" value="1"/>
</dbReference>
<evidence type="ECO:0000313" key="4">
    <source>
        <dbReference type="Proteomes" id="UP001054801"/>
    </source>
</evidence>
<keyword evidence="4" id="KW-1185">Reference proteome</keyword>
<dbReference type="InterPro" id="IPR013762">
    <property type="entry name" value="Integrase-like_cat_sf"/>
</dbReference>
<dbReference type="SUPFAM" id="SSF56349">
    <property type="entry name" value="DNA breaking-rejoining enzymes"/>
    <property type="match status" value="1"/>
</dbReference>
<evidence type="ECO:0000256" key="1">
    <source>
        <dbReference type="ARBA" id="ARBA00023172"/>
    </source>
</evidence>
<dbReference type="Gene3D" id="1.10.443.10">
    <property type="entry name" value="Intergrase catalytic core"/>
    <property type="match status" value="1"/>
</dbReference>
<name>A0ABY3T7H7_9GAMM</name>
<protein>
    <recommendedName>
        <fullName evidence="2">Tyr recombinase domain-containing protein</fullName>
    </recommendedName>
</protein>
<proteinExistence type="predicted"/>
<sequence length="372" mass="42710">MTRPRRLKTAYNIRYVHEANGRIVYRPHLTPAEKEVLPYDKGGFLRPPIALGRAGDPPDDIYAAYLKARESMRLQSAHARNTLGWIVERYMESREFITLSPKSQKNADILKRILQHPLKINGEDSTLAALQVRTLDQPLLHQIAAKRLDDYQSRERKGVVMVNRETTFLSTAITWAINFIPDLGIKANPLSRFKKYKETPVSRYVTDAEYQTQLEIAATIRPWLPALFELTYLLATRGCETLDIRLSDITEEGIKTRRTKGSRSNIITWSERLREAVRAAKALHQTDKQTVRDPYLICKRNGEAITTEGVNTYMQTLKQKMEATELGEIYWNLHLIKAKGISDSDSKHIAGHKTEAMRNRYDRNIPSHTPSK</sequence>
<dbReference type="InterPro" id="IPR002104">
    <property type="entry name" value="Integrase_catalytic"/>
</dbReference>
<feature type="domain" description="Tyr recombinase" evidence="2">
    <location>
        <begin position="205"/>
        <end position="363"/>
    </location>
</feature>
<dbReference type="RefSeq" id="WP_236501607.1">
    <property type="nucleotide sequence ID" value="NZ_CP091244.1"/>
</dbReference>
<accession>A0ABY3T7H7</accession>
<dbReference type="EMBL" id="CP091244">
    <property type="protein sequence ID" value="UJS26243.1"/>
    <property type="molecule type" value="Genomic_DNA"/>
</dbReference>